<evidence type="ECO:0000256" key="3">
    <source>
        <dbReference type="ARBA" id="ARBA00023163"/>
    </source>
</evidence>
<dbReference type="Pfam" id="PF01638">
    <property type="entry name" value="HxlR"/>
    <property type="match status" value="1"/>
</dbReference>
<keyword evidence="1" id="KW-0805">Transcription regulation</keyword>
<evidence type="ECO:0000313" key="6">
    <source>
        <dbReference type="Proteomes" id="UP000184287"/>
    </source>
</evidence>
<dbReference type="OrthoDB" id="7678715at2"/>
<keyword evidence="3" id="KW-0804">Transcription</keyword>
<accession>A0A1M5LDE9</accession>
<dbReference type="PANTHER" id="PTHR33204">
    <property type="entry name" value="TRANSCRIPTIONAL REGULATOR, MARR FAMILY"/>
    <property type="match status" value="1"/>
</dbReference>
<dbReference type="InterPro" id="IPR036388">
    <property type="entry name" value="WH-like_DNA-bd_sf"/>
</dbReference>
<evidence type="ECO:0000259" key="4">
    <source>
        <dbReference type="PROSITE" id="PS51118"/>
    </source>
</evidence>
<dbReference type="STRING" id="288992.SAMN04488522_106306"/>
<dbReference type="PANTHER" id="PTHR33204:SF29">
    <property type="entry name" value="TRANSCRIPTIONAL REGULATOR"/>
    <property type="match status" value="1"/>
</dbReference>
<dbReference type="RefSeq" id="WP_073236475.1">
    <property type="nucleotide sequence ID" value="NZ_FQUQ01000006.1"/>
</dbReference>
<dbReference type="AlphaFoldDB" id="A0A1M5LDE9"/>
<evidence type="ECO:0000256" key="2">
    <source>
        <dbReference type="ARBA" id="ARBA00023125"/>
    </source>
</evidence>
<protein>
    <submittedName>
        <fullName evidence="5">Transcriptional regulator, HxlR family</fullName>
    </submittedName>
</protein>
<dbReference type="InterPro" id="IPR002577">
    <property type="entry name" value="HTH_HxlR"/>
</dbReference>
<dbReference type="SUPFAM" id="SSF46785">
    <property type="entry name" value="Winged helix' DNA-binding domain"/>
    <property type="match status" value="1"/>
</dbReference>
<proteinExistence type="predicted"/>
<name>A0A1M5LDE9_9SPHI</name>
<keyword evidence="6" id="KW-1185">Reference proteome</keyword>
<evidence type="ECO:0000313" key="5">
    <source>
        <dbReference type="EMBL" id="SHG63132.1"/>
    </source>
</evidence>
<organism evidence="5 6">
    <name type="scientific">Pedobacter caeni</name>
    <dbReference type="NCBI Taxonomy" id="288992"/>
    <lineage>
        <taxon>Bacteria</taxon>
        <taxon>Pseudomonadati</taxon>
        <taxon>Bacteroidota</taxon>
        <taxon>Sphingobacteriia</taxon>
        <taxon>Sphingobacteriales</taxon>
        <taxon>Sphingobacteriaceae</taxon>
        <taxon>Pedobacter</taxon>
    </lineage>
</organism>
<gene>
    <name evidence="5" type="ORF">SAMN04488522_106306</name>
</gene>
<dbReference type="Proteomes" id="UP000184287">
    <property type="component" value="Unassembled WGS sequence"/>
</dbReference>
<keyword evidence="2" id="KW-0238">DNA-binding</keyword>
<dbReference type="InterPro" id="IPR036390">
    <property type="entry name" value="WH_DNA-bd_sf"/>
</dbReference>
<dbReference type="Gene3D" id="1.10.10.10">
    <property type="entry name" value="Winged helix-like DNA-binding domain superfamily/Winged helix DNA-binding domain"/>
    <property type="match status" value="1"/>
</dbReference>
<dbReference type="GO" id="GO:0003677">
    <property type="term" value="F:DNA binding"/>
    <property type="evidence" value="ECO:0007669"/>
    <property type="project" value="UniProtKB-KW"/>
</dbReference>
<evidence type="ECO:0000256" key="1">
    <source>
        <dbReference type="ARBA" id="ARBA00023015"/>
    </source>
</evidence>
<sequence>MRKTTSTNFENEQQLHEWCTAAFTLSVISGRWKLTILVKLLDQDLKFGELKQAIPGITERVLALQLKNLERDQLILKVADEPNGHLYRLSPTGRSLEGVINSLSGWGAVHQPVPSAK</sequence>
<reference evidence="6" key="1">
    <citation type="submission" date="2016-11" db="EMBL/GenBank/DDBJ databases">
        <authorList>
            <person name="Varghese N."/>
            <person name="Submissions S."/>
        </authorList>
    </citation>
    <scope>NUCLEOTIDE SEQUENCE [LARGE SCALE GENOMIC DNA]</scope>
    <source>
        <strain evidence="6">DSM 16990</strain>
    </source>
</reference>
<dbReference type="PROSITE" id="PS51118">
    <property type="entry name" value="HTH_HXLR"/>
    <property type="match status" value="1"/>
</dbReference>
<feature type="domain" description="HTH hxlR-type" evidence="4">
    <location>
        <begin position="19"/>
        <end position="115"/>
    </location>
</feature>
<dbReference type="EMBL" id="FQUQ01000006">
    <property type="protein sequence ID" value="SHG63132.1"/>
    <property type="molecule type" value="Genomic_DNA"/>
</dbReference>